<organism evidence="8 9">
    <name type="scientific">Denitrobacterium detoxificans</name>
    <dbReference type="NCBI Taxonomy" id="79604"/>
    <lineage>
        <taxon>Bacteria</taxon>
        <taxon>Bacillati</taxon>
        <taxon>Actinomycetota</taxon>
        <taxon>Coriobacteriia</taxon>
        <taxon>Eggerthellales</taxon>
        <taxon>Eggerthellaceae</taxon>
        <taxon>Denitrobacterium</taxon>
    </lineage>
</organism>
<keyword evidence="9" id="KW-1185">Reference proteome</keyword>
<evidence type="ECO:0000256" key="4">
    <source>
        <dbReference type="ARBA" id="ARBA00023004"/>
    </source>
</evidence>
<dbReference type="RefSeq" id="WP_066662888.1">
    <property type="nucleotide sequence ID" value="NZ_CP011402.1"/>
</dbReference>
<dbReference type="PANTHER" id="PTHR30389:SF17">
    <property type="entry name" value="L(+)-TARTRATE DEHYDRATASE SUBUNIT ALPHA-RELATED"/>
    <property type="match status" value="1"/>
</dbReference>
<evidence type="ECO:0000256" key="6">
    <source>
        <dbReference type="ARBA" id="ARBA00023239"/>
    </source>
</evidence>
<evidence type="ECO:0000256" key="5">
    <source>
        <dbReference type="ARBA" id="ARBA00023014"/>
    </source>
</evidence>
<feature type="domain" description="Fe-S hydro-lyase tartrate dehydratase alpha-type catalytic" evidence="7">
    <location>
        <begin position="11"/>
        <end position="279"/>
    </location>
</feature>
<dbReference type="InterPro" id="IPR051208">
    <property type="entry name" value="Class-I_Fumarase/Tartrate_DH"/>
</dbReference>
<evidence type="ECO:0000313" key="8">
    <source>
        <dbReference type="EMBL" id="SEO68648.1"/>
    </source>
</evidence>
<dbReference type="GO" id="GO:0046872">
    <property type="term" value="F:metal ion binding"/>
    <property type="evidence" value="ECO:0007669"/>
    <property type="project" value="UniProtKB-KW"/>
</dbReference>
<keyword evidence="3" id="KW-0479">Metal-binding</keyword>
<dbReference type="GO" id="GO:0051539">
    <property type="term" value="F:4 iron, 4 sulfur cluster binding"/>
    <property type="evidence" value="ECO:0007669"/>
    <property type="project" value="UniProtKB-KW"/>
</dbReference>
<dbReference type="GO" id="GO:0016829">
    <property type="term" value="F:lyase activity"/>
    <property type="evidence" value="ECO:0007669"/>
    <property type="project" value="UniProtKB-KW"/>
</dbReference>
<dbReference type="Pfam" id="PF05681">
    <property type="entry name" value="Fumerase"/>
    <property type="match status" value="1"/>
</dbReference>
<evidence type="ECO:0000256" key="1">
    <source>
        <dbReference type="ARBA" id="ARBA00008876"/>
    </source>
</evidence>
<evidence type="ECO:0000259" key="7">
    <source>
        <dbReference type="Pfam" id="PF05681"/>
    </source>
</evidence>
<accession>A0A172RYN9</accession>
<evidence type="ECO:0000256" key="3">
    <source>
        <dbReference type="ARBA" id="ARBA00022723"/>
    </source>
</evidence>
<keyword evidence="6" id="KW-0456">Lyase</keyword>
<keyword evidence="4" id="KW-0408">Iron</keyword>
<dbReference type="OrthoDB" id="9798978at2"/>
<sequence length="281" mass="29815">MRDISTATITQEVARLCMEAACDLPRDAEEAINAAAEREESEFGRWAMQKICRNARIAREDGVPMCQDTGMVIVFAEVGQEAHIVGGDFEEAINAGIAKGYTEGYLRKSTVVDPVLNRVNAGDNTPGIVYTRLVPGDAVTLTIMPKGAGSENMSRLFMLKPAQGLQGVKDAVLRAVVEAGGNPCPPTIVGVGIGGNADKALMLSKEALRRKVGAPNPDARYAQLEAELLEAINRSGIGPQGFGGRVTALAVHIETYPTHIATMPVGVTLNCHAARHKSVVL</sequence>
<dbReference type="KEGG" id="ddt:AAY81_06475"/>
<keyword evidence="5" id="KW-0411">Iron-sulfur</keyword>
<dbReference type="EMBL" id="FOEC01000004">
    <property type="protein sequence ID" value="SEO68648.1"/>
    <property type="molecule type" value="Genomic_DNA"/>
</dbReference>
<dbReference type="Proteomes" id="UP000182975">
    <property type="component" value="Unassembled WGS sequence"/>
</dbReference>
<proteinExistence type="inferred from homology"/>
<dbReference type="AlphaFoldDB" id="A0A172RYN9"/>
<evidence type="ECO:0000313" key="9">
    <source>
        <dbReference type="Proteomes" id="UP000182975"/>
    </source>
</evidence>
<name>A0A172RYN9_9ACTN</name>
<evidence type="ECO:0000256" key="2">
    <source>
        <dbReference type="ARBA" id="ARBA00022485"/>
    </source>
</evidence>
<dbReference type="STRING" id="79604.AAY81_06475"/>
<comment type="similarity">
    <text evidence="1">Belongs to the class-I fumarase family.</text>
</comment>
<dbReference type="PATRIC" id="fig|79604.3.peg.1311"/>
<dbReference type="PANTHER" id="PTHR30389">
    <property type="entry name" value="FUMARATE HYDRATASE-RELATED"/>
    <property type="match status" value="1"/>
</dbReference>
<reference evidence="9" key="1">
    <citation type="submission" date="2016-10" db="EMBL/GenBank/DDBJ databases">
        <authorList>
            <person name="Varghese N."/>
        </authorList>
    </citation>
    <scope>NUCLEOTIDE SEQUENCE [LARGE SCALE GENOMIC DNA]</scope>
    <source>
        <strain evidence="9">DSM 21843</strain>
    </source>
</reference>
<dbReference type="InterPro" id="IPR004646">
    <property type="entry name" value="Fe-S_hydro-lyase_TtdA-typ_cat"/>
</dbReference>
<gene>
    <name evidence="8" type="ORF">SAMN02910314_00860</name>
</gene>
<keyword evidence="2" id="KW-0004">4Fe-4S</keyword>
<dbReference type="NCBIfam" id="TIGR00722">
    <property type="entry name" value="ttdA_fumA_fumB"/>
    <property type="match status" value="1"/>
</dbReference>
<dbReference type="NCBIfam" id="NF004885">
    <property type="entry name" value="PRK06246.1"/>
    <property type="match status" value="1"/>
</dbReference>
<protein>
    <submittedName>
        <fullName evidence="8">Fumarate hydratase subunit alpha</fullName>
    </submittedName>
</protein>